<dbReference type="InterPro" id="IPR047057">
    <property type="entry name" value="MerR_fam"/>
</dbReference>
<accession>A0ABX0H1N6</accession>
<comment type="caution">
    <text evidence="3">The sequence shown here is derived from an EMBL/GenBank/DDBJ whole genome shotgun (WGS) entry which is preliminary data.</text>
</comment>
<dbReference type="Proteomes" id="UP000800981">
    <property type="component" value="Unassembled WGS sequence"/>
</dbReference>
<evidence type="ECO:0000259" key="2">
    <source>
        <dbReference type="PROSITE" id="PS50937"/>
    </source>
</evidence>
<dbReference type="RefSeq" id="WP_166284217.1">
    <property type="nucleotide sequence ID" value="NZ_JAANNP010000050.1"/>
</dbReference>
<dbReference type="PANTHER" id="PTHR30204">
    <property type="entry name" value="REDOX-CYCLING DRUG-SENSING TRANSCRIPTIONAL ACTIVATOR SOXR"/>
    <property type="match status" value="1"/>
</dbReference>
<sequence length="141" mass="15863">MTTATRPASLGIREVAEQTGLSMDTLRWYEREGLLPLVDRGSDGRRRYSPAAVRFILLVQALRRTGMPVADVRRFVQFGGGTTENHAPRMAMLEKQEAAIRQRIALLQHDLGLVQDKIRTYRDLLARGLDCEDETEGVEPA</sequence>
<dbReference type="InterPro" id="IPR009061">
    <property type="entry name" value="DNA-bd_dom_put_sf"/>
</dbReference>
<dbReference type="Pfam" id="PF13411">
    <property type="entry name" value="MerR_1"/>
    <property type="match status" value="1"/>
</dbReference>
<organism evidence="3 4">
    <name type="scientific">Motilibacter deserti</name>
    <dbReference type="NCBI Taxonomy" id="2714956"/>
    <lineage>
        <taxon>Bacteria</taxon>
        <taxon>Bacillati</taxon>
        <taxon>Actinomycetota</taxon>
        <taxon>Actinomycetes</taxon>
        <taxon>Motilibacterales</taxon>
        <taxon>Motilibacteraceae</taxon>
        <taxon>Motilibacter</taxon>
    </lineage>
</organism>
<feature type="domain" description="HTH merR-type" evidence="2">
    <location>
        <begin position="9"/>
        <end position="78"/>
    </location>
</feature>
<reference evidence="3 4" key="1">
    <citation type="submission" date="2020-03" db="EMBL/GenBank/DDBJ databases">
        <title>Two novel Motilibacter sp.</title>
        <authorList>
            <person name="Liu S."/>
        </authorList>
    </citation>
    <scope>NUCLEOTIDE SEQUENCE [LARGE SCALE GENOMIC DNA]</scope>
    <source>
        <strain evidence="3 4">E257</strain>
    </source>
</reference>
<dbReference type="Gene3D" id="1.10.1660.10">
    <property type="match status" value="1"/>
</dbReference>
<keyword evidence="4" id="KW-1185">Reference proteome</keyword>
<dbReference type="SUPFAM" id="SSF46955">
    <property type="entry name" value="Putative DNA-binding domain"/>
    <property type="match status" value="1"/>
</dbReference>
<evidence type="ECO:0000313" key="4">
    <source>
        <dbReference type="Proteomes" id="UP000800981"/>
    </source>
</evidence>
<evidence type="ECO:0000256" key="1">
    <source>
        <dbReference type="ARBA" id="ARBA00023125"/>
    </source>
</evidence>
<dbReference type="PRINTS" id="PR00040">
    <property type="entry name" value="HTHMERR"/>
</dbReference>
<evidence type="ECO:0000313" key="3">
    <source>
        <dbReference type="EMBL" id="NHC15725.1"/>
    </source>
</evidence>
<dbReference type="CDD" id="cd01109">
    <property type="entry name" value="HTH_YyaN"/>
    <property type="match status" value="1"/>
</dbReference>
<proteinExistence type="predicted"/>
<gene>
    <name evidence="3" type="ORF">G9H71_18235</name>
</gene>
<dbReference type="EMBL" id="JAANNP010000050">
    <property type="protein sequence ID" value="NHC15725.1"/>
    <property type="molecule type" value="Genomic_DNA"/>
</dbReference>
<keyword evidence="1" id="KW-0238">DNA-binding</keyword>
<dbReference type="InterPro" id="IPR000551">
    <property type="entry name" value="MerR-type_HTH_dom"/>
</dbReference>
<dbReference type="SMART" id="SM00422">
    <property type="entry name" value="HTH_MERR"/>
    <property type="match status" value="1"/>
</dbReference>
<protein>
    <submittedName>
        <fullName evidence="3">MerR family transcriptional regulator</fullName>
    </submittedName>
</protein>
<dbReference type="PANTHER" id="PTHR30204:SF98">
    <property type="entry name" value="HTH-TYPE TRANSCRIPTIONAL REGULATOR ADHR"/>
    <property type="match status" value="1"/>
</dbReference>
<name>A0ABX0H1N6_9ACTN</name>
<dbReference type="PROSITE" id="PS50937">
    <property type="entry name" value="HTH_MERR_2"/>
    <property type="match status" value="1"/>
</dbReference>